<dbReference type="RefSeq" id="WP_026800847.1">
    <property type="nucleotide sequence ID" value="NZ_AULI01000010.1"/>
</dbReference>
<evidence type="ECO:0000313" key="2">
    <source>
        <dbReference type="EMBL" id="KGX91396.1"/>
    </source>
</evidence>
<feature type="signal peptide" evidence="1">
    <location>
        <begin position="1"/>
        <end position="23"/>
    </location>
</feature>
<comment type="caution">
    <text evidence="2">The sequence shown here is derived from an EMBL/GenBank/DDBJ whole genome shotgun (WGS) entry which is preliminary data.</text>
</comment>
<reference evidence="2 3" key="1">
    <citation type="submission" date="2013-08" db="EMBL/GenBank/DDBJ databases">
        <authorList>
            <person name="Huang J."/>
            <person name="Wang G."/>
        </authorList>
    </citation>
    <scope>NUCLEOTIDE SEQUENCE [LARGE SCALE GENOMIC DNA]</scope>
    <source>
        <strain evidence="2 3">JSM 076056</strain>
    </source>
</reference>
<protein>
    <recommendedName>
        <fullName evidence="4">DUF4871 domain-containing protein</fullName>
    </recommendedName>
</protein>
<organism evidence="2 3">
    <name type="scientific">Pontibacillus halophilus JSM 076056 = DSM 19796</name>
    <dbReference type="NCBI Taxonomy" id="1385510"/>
    <lineage>
        <taxon>Bacteria</taxon>
        <taxon>Bacillati</taxon>
        <taxon>Bacillota</taxon>
        <taxon>Bacilli</taxon>
        <taxon>Bacillales</taxon>
        <taxon>Bacillaceae</taxon>
        <taxon>Pontibacillus</taxon>
    </lineage>
</organism>
<evidence type="ECO:0008006" key="4">
    <source>
        <dbReference type="Google" id="ProtNLM"/>
    </source>
</evidence>
<dbReference type="Gene3D" id="2.60.40.3830">
    <property type="match status" value="1"/>
</dbReference>
<evidence type="ECO:0000313" key="3">
    <source>
        <dbReference type="Proteomes" id="UP000030528"/>
    </source>
</evidence>
<dbReference type="AlphaFoldDB" id="A0A0A5GDV9"/>
<dbReference type="EMBL" id="AVPE01000010">
    <property type="protein sequence ID" value="KGX91396.1"/>
    <property type="molecule type" value="Genomic_DNA"/>
</dbReference>
<keyword evidence="1" id="KW-0732">Signal</keyword>
<proteinExistence type="predicted"/>
<accession>A0A0A5GDV9</accession>
<evidence type="ECO:0000256" key="1">
    <source>
        <dbReference type="SAM" id="SignalP"/>
    </source>
</evidence>
<gene>
    <name evidence="2" type="ORF">N781_04330</name>
</gene>
<feature type="chain" id="PRO_5002022816" description="DUF4871 domain-containing protein" evidence="1">
    <location>
        <begin position="24"/>
        <end position="152"/>
    </location>
</feature>
<keyword evidence="3" id="KW-1185">Reference proteome</keyword>
<dbReference type="Proteomes" id="UP000030528">
    <property type="component" value="Unassembled WGS sequence"/>
</dbReference>
<dbReference type="OrthoDB" id="2381403at2"/>
<name>A0A0A5GDV9_9BACI</name>
<dbReference type="STRING" id="1385510.GCA_000425205_02514"/>
<sequence length="152" mass="16367">MRFVTIIGLLIVALIGGATSTSAVNDVWEKSQPFTENVTREDGTTSLAQFVGEKGEFGMELSAGDVELVNATPTMKAHEIVTVDWNTWSASVGTDVDKVVGLSQETGEKVTLLMDDNLDGSSRMVLPEQGLWKLFIYINGEKAGDIVVNATE</sequence>